<proteinExistence type="predicted"/>
<name>A0A0V8QAP3_9FIRM</name>
<dbReference type="RefSeq" id="WP_058354297.1">
    <property type="nucleotide sequence ID" value="NZ_CABMMD010000219.1"/>
</dbReference>
<dbReference type="EMBL" id="LNAM01000219">
    <property type="protein sequence ID" value="KSV57486.1"/>
    <property type="molecule type" value="Genomic_DNA"/>
</dbReference>
<feature type="domain" description="Cas12f1-like TNB" evidence="2">
    <location>
        <begin position="331"/>
        <end position="403"/>
    </location>
</feature>
<accession>A0A0V8QAP3</accession>
<keyword evidence="1" id="KW-0238">DNA-binding</keyword>
<organism evidence="3 4">
    <name type="scientific">Acetivibrio ethanolgignens</name>
    <dbReference type="NCBI Taxonomy" id="290052"/>
    <lineage>
        <taxon>Bacteria</taxon>
        <taxon>Bacillati</taxon>
        <taxon>Bacillota</taxon>
        <taxon>Clostridia</taxon>
        <taxon>Eubacteriales</taxon>
        <taxon>Oscillospiraceae</taxon>
        <taxon>Acetivibrio</taxon>
    </lineage>
</organism>
<keyword evidence="4" id="KW-1185">Reference proteome</keyword>
<protein>
    <recommendedName>
        <fullName evidence="2">Cas12f1-like TNB domain-containing protein</fullName>
    </recommendedName>
</protein>
<comment type="caution">
    <text evidence="3">The sequence shown here is derived from an EMBL/GenBank/DDBJ whole genome shotgun (WGS) entry which is preliminary data.</text>
</comment>
<dbReference type="STRING" id="290052.ASU35_04735"/>
<evidence type="ECO:0000259" key="2">
    <source>
        <dbReference type="Pfam" id="PF07282"/>
    </source>
</evidence>
<evidence type="ECO:0000256" key="1">
    <source>
        <dbReference type="ARBA" id="ARBA00023125"/>
    </source>
</evidence>
<dbReference type="AlphaFoldDB" id="A0A0V8QAP3"/>
<sequence>MERKPGYHTITYRFRLYCDHREWLEYTKEIYNQVLEFYYQVLEKEPELAKQTSRQKLLRQLELLTIGARGQKKESIEYPFPYGKVPLYFRRAAVSDAIRLYRSRTARLEATAKPGGHRAAPIFYKGMYKEFTSTSVLLKLWNGEKWIWESCGLDSCGRKWPDTGAMMSPVLKLEGKRAMLHVPIREEIADVRPVRERLPETEAICAAAFPGNDCMAVLVILGKDGGLRESHFIRGGSQFAHEKKKLLNRIRKNQESMGGRKRQVSEKENSYLKRKIRNLSEHYAHQVSRQIVEFCEEQKVTILVVPGYRQPINLNEMGYLLATSYDWIGRRIIQYLRYKAFGKGIIVTSVSTKNIAKNCHICGEPVKRFNKENKPACNYYGGKNYICPNGHKGNAYFNTAMNVGLRFLQEIET</sequence>
<dbReference type="Pfam" id="PF07282">
    <property type="entry name" value="Cas12f1-like_TNB"/>
    <property type="match status" value="1"/>
</dbReference>
<gene>
    <name evidence="3" type="ORF">ASU35_04735</name>
</gene>
<evidence type="ECO:0000313" key="3">
    <source>
        <dbReference type="EMBL" id="KSV57486.1"/>
    </source>
</evidence>
<evidence type="ECO:0000313" key="4">
    <source>
        <dbReference type="Proteomes" id="UP000054874"/>
    </source>
</evidence>
<reference evidence="3 4" key="1">
    <citation type="submission" date="2015-11" db="EMBL/GenBank/DDBJ databases">
        <title>Butyribacter intestini gen. nov., sp. nov., a butyric acid-producing bacterium of the family Lachnospiraceae isolated from the human faeces.</title>
        <authorList>
            <person name="Zou Y."/>
            <person name="Xue W."/>
            <person name="Luo G."/>
            <person name="Lv M."/>
        </authorList>
    </citation>
    <scope>NUCLEOTIDE SEQUENCE [LARGE SCALE GENOMIC DNA]</scope>
    <source>
        <strain evidence="3 4">ACET-33324</strain>
    </source>
</reference>
<dbReference type="OrthoDB" id="1976626at2"/>
<dbReference type="Proteomes" id="UP000054874">
    <property type="component" value="Unassembled WGS sequence"/>
</dbReference>
<dbReference type="GO" id="GO:0003677">
    <property type="term" value="F:DNA binding"/>
    <property type="evidence" value="ECO:0007669"/>
    <property type="project" value="UniProtKB-KW"/>
</dbReference>
<dbReference type="InterPro" id="IPR010095">
    <property type="entry name" value="Cas12f1-like_TNB"/>
</dbReference>